<protein>
    <submittedName>
        <fullName evidence="3">Zinc finger C2H2 LYAR-type domain-containing protein</fullName>
    </submittedName>
</protein>
<feature type="region of interest" description="Disordered" evidence="1">
    <location>
        <begin position="230"/>
        <end position="256"/>
    </location>
</feature>
<reference evidence="3" key="1">
    <citation type="submission" date="2022-11" db="UniProtKB">
        <authorList>
            <consortium name="WormBaseParasite"/>
        </authorList>
    </citation>
    <scope>IDENTIFICATION</scope>
</reference>
<keyword evidence="2" id="KW-1185">Reference proteome</keyword>
<feature type="compositionally biased region" description="Basic and acidic residues" evidence="1">
    <location>
        <begin position="102"/>
        <end position="132"/>
    </location>
</feature>
<organism evidence="2 3">
    <name type="scientific">Meloidogyne floridensis</name>
    <dbReference type="NCBI Taxonomy" id="298350"/>
    <lineage>
        <taxon>Eukaryota</taxon>
        <taxon>Metazoa</taxon>
        <taxon>Ecdysozoa</taxon>
        <taxon>Nematoda</taxon>
        <taxon>Chromadorea</taxon>
        <taxon>Rhabditida</taxon>
        <taxon>Tylenchina</taxon>
        <taxon>Tylenchomorpha</taxon>
        <taxon>Tylenchoidea</taxon>
        <taxon>Meloidogynidae</taxon>
        <taxon>Meloidogyninae</taxon>
        <taxon>Meloidogyne</taxon>
    </lineage>
</organism>
<feature type="compositionally biased region" description="Basic and acidic residues" evidence="1">
    <location>
        <begin position="165"/>
        <end position="175"/>
    </location>
</feature>
<accession>A0A915P6T2</accession>
<sequence>MGAFICNNCKESLNKFQQIKKHLIKCKNYLFTCIDCQQIIKYKNVRLHLNCVGGREKEVGIVNYIAMANKLDNKNDSMEQSSSTTSQQMDISFTSMDTSTNNDKKPDRMEQLLKEIEDEVGQKDEQKLDKKKDKPKRRIHKSSPINPTKLKSKARRKLLQVIPETPEKSQNKEAEDSFEVVKQTPLSKISSEKSQQRKRKLNFSKEEGNENKIITNREILEQCIKNKNLGEDEDLTKPSSSTTNNRKRHLTPSEISFTNNLKQLSIATKKPRRRLFSSHSSSNNSISFPGQKND</sequence>
<evidence type="ECO:0000313" key="2">
    <source>
        <dbReference type="Proteomes" id="UP000887560"/>
    </source>
</evidence>
<dbReference type="WBParaSite" id="scf7180000422938.g9872">
    <property type="protein sequence ID" value="scf7180000422938.g9872"/>
    <property type="gene ID" value="scf7180000422938.g9872"/>
</dbReference>
<dbReference type="AlphaFoldDB" id="A0A915P6T2"/>
<evidence type="ECO:0000313" key="3">
    <source>
        <dbReference type="WBParaSite" id="scf7180000422938.g9872"/>
    </source>
</evidence>
<proteinExistence type="predicted"/>
<feature type="compositionally biased region" description="Low complexity" evidence="1">
    <location>
        <begin position="277"/>
        <end position="287"/>
    </location>
</feature>
<feature type="region of interest" description="Disordered" evidence="1">
    <location>
        <begin position="268"/>
        <end position="294"/>
    </location>
</feature>
<name>A0A915P6T2_9BILA</name>
<evidence type="ECO:0000256" key="1">
    <source>
        <dbReference type="SAM" id="MobiDB-lite"/>
    </source>
</evidence>
<dbReference type="Gene3D" id="3.30.1490.490">
    <property type="match status" value="1"/>
</dbReference>
<feature type="compositionally biased region" description="Polar residues" evidence="1">
    <location>
        <begin position="89"/>
        <end position="101"/>
    </location>
</feature>
<feature type="region of interest" description="Disordered" evidence="1">
    <location>
        <begin position="75"/>
        <end position="204"/>
    </location>
</feature>
<dbReference type="Proteomes" id="UP000887560">
    <property type="component" value="Unplaced"/>
</dbReference>